<dbReference type="Pfam" id="PF01061">
    <property type="entry name" value="ABC2_membrane"/>
    <property type="match status" value="1"/>
</dbReference>
<name>A0A7S2JHJ8_9EUKA</name>
<evidence type="ECO:0000256" key="5">
    <source>
        <dbReference type="SAM" id="Phobius"/>
    </source>
</evidence>
<evidence type="ECO:0000256" key="3">
    <source>
        <dbReference type="ARBA" id="ARBA00022989"/>
    </source>
</evidence>
<feature type="transmembrane region" description="Helical" evidence="5">
    <location>
        <begin position="35"/>
        <end position="55"/>
    </location>
</feature>
<keyword evidence="2 5" id="KW-0812">Transmembrane</keyword>
<evidence type="ECO:0000259" key="6">
    <source>
        <dbReference type="Pfam" id="PF01061"/>
    </source>
</evidence>
<gene>
    <name evidence="7" type="ORF">CBRE1094_LOCUS44096</name>
</gene>
<protein>
    <recommendedName>
        <fullName evidence="6">ABC-2 type transporter transmembrane domain-containing protein</fullName>
    </recommendedName>
</protein>
<evidence type="ECO:0000256" key="1">
    <source>
        <dbReference type="ARBA" id="ARBA00004141"/>
    </source>
</evidence>
<dbReference type="GO" id="GO:0016020">
    <property type="term" value="C:membrane"/>
    <property type="evidence" value="ECO:0007669"/>
    <property type="project" value="UniProtKB-SubCell"/>
</dbReference>
<dbReference type="GO" id="GO:0140359">
    <property type="term" value="F:ABC-type transporter activity"/>
    <property type="evidence" value="ECO:0007669"/>
    <property type="project" value="InterPro"/>
</dbReference>
<feature type="domain" description="ABC-2 type transporter transmembrane" evidence="6">
    <location>
        <begin position="6"/>
        <end position="80"/>
    </location>
</feature>
<organism evidence="7">
    <name type="scientific">Haptolina brevifila</name>
    <dbReference type="NCBI Taxonomy" id="156173"/>
    <lineage>
        <taxon>Eukaryota</taxon>
        <taxon>Haptista</taxon>
        <taxon>Haptophyta</taxon>
        <taxon>Prymnesiophyceae</taxon>
        <taxon>Prymnesiales</taxon>
        <taxon>Prymnesiaceae</taxon>
        <taxon>Haptolina</taxon>
    </lineage>
</organism>
<feature type="transmembrane region" description="Helical" evidence="5">
    <location>
        <begin position="108"/>
        <end position="132"/>
    </location>
</feature>
<keyword evidence="4 5" id="KW-0472">Membrane</keyword>
<accession>A0A7S2JHJ8</accession>
<dbReference type="EMBL" id="HBGU01080732">
    <property type="protein sequence ID" value="CAD9548013.1"/>
    <property type="molecule type" value="Transcribed_RNA"/>
</dbReference>
<dbReference type="AlphaFoldDB" id="A0A7S2JHJ8"/>
<comment type="subcellular location">
    <subcellularLocation>
        <location evidence="1">Membrane</location>
        <topology evidence="1">Multi-pass membrane protein</topology>
    </subcellularLocation>
</comment>
<evidence type="ECO:0000313" key="7">
    <source>
        <dbReference type="EMBL" id="CAD9548013.1"/>
    </source>
</evidence>
<reference evidence="7" key="1">
    <citation type="submission" date="2021-01" db="EMBL/GenBank/DDBJ databases">
        <authorList>
            <person name="Corre E."/>
            <person name="Pelletier E."/>
            <person name="Niang G."/>
            <person name="Scheremetjew M."/>
            <person name="Finn R."/>
            <person name="Kale V."/>
            <person name="Holt S."/>
            <person name="Cochrane G."/>
            <person name="Meng A."/>
            <person name="Brown T."/>
            <person name="Cohen L."/>
        </authorList>
    </citation>
    <scope>NUCLEOTIDE SEQUENCE</scope>
    <source>
        <strain evidence="7">UTEX LB 985</strain>
    </source>
</reference>
<evidence type="ECO:0000256" key="2">
    <source>
        <dbReference type="ARBA" id="ARBA00022692"/>
    </source>
</evidence>
<dbReference type="InterPro" id="IPR013525">
    <property type="entry name" value="ABC2_TM"/>
</dbReference>
<proteinExistence type="predicted"/>
<keyword evidence="3 5" id="KW-1133">Transmembrane helix</keyword>
<evidence type="ECO:0000256" key="4">
    <source>
        <dbReference type="ARBA" id="ARBA00023136"/>
    </source>
</evidence>
<sequence>MAQSTFAESYLVNLGTSWSGSALGHLAIACFDSAYTAKVVAVTAVLVCFVFSPSLNQLSNMPAFSRALSSLSYHRYATEAGHLLELRHWAGMYDLTSTFESLDYDVNHLPFCIWAMLLFGFVLRIVATLTFARRLSNRAA</sequence>